<keyword evidence="11" id="KW-0418">Kinase</keyword>
<evidence type="ECO:0000256" key="3">
    <source>
        <dbReference type="ARBA" id="ARBA00004496"/>
    </source>
</evidence>
<keyword evidence="6 11" id="KW-0813">Transport</keyword>
<dbReference type="NCBIfam" id="TIGR01417">
    <property type="entry name" value="PTS_I_fam"/>
    <property type="match status" value="1"/>
</dbReference>
<dbReference type="PROSITE" id="PS00742">
    <property type="entry name" value="PEP_ENZYMES_2"/>
    <property type="match status" value="1"/>
</dbReference>
<dbReference type="Proteomes" id="UP000787672">
    <property type="component" value="Unassembled WGS sequence"/>
</dbReference>
<dbReference type="InterPro" id="IPR008731">
    <property type="entry name" value="PTS_EIN"/>
</dbReference>
<evidence type="ECO:0000256" key="4">
    <source>
        <dbReference type="ARBA" id="ARBA00012232"/>
    </source>
</evidence>
<evidence type="ECO:0000256" key="1">
    <source>
        <dbReference type="ARBA" id="ARBA00000683"/>
    </source>
</evidence>
<keyword evidence="11" id="KW-0479">Metal-binding</keyword>
<keyword evidence="16" id="KW-1185">Reference proteome</keyword>
<proteinExistence type="inferred from homology"/>
<feature type="domain" description="PEP-utilising enzyme mobile" evidence="12">
    <location>
        <begin position="147"/>
        <end position="218"/>
    </location>
</feature>
<evidence type="ECO:0000256" key="8">
    <source>
        <dbReference type="ARBA" id="ARBA00022597"/>
    </source>
</evidence>
<keyword evidence="9 11" id="KW-0598">Phosphotransferase system</keyword>
<evidence type="ECO:0000256" key="9">
    <source>
        <dbReference type="ARBA" id="ARBA00022683"/>
    </source>
</evidence>
<protein>
    <recommendedName>
        <fullName evidence="5 11">Phosphoenolpyruvate-protein phosphotransferase</fullName>
        <ecNumber evidence="4 11">2.7.3.9</ecNumber>
    </recommendedName>
    <alternativeName>
        <fullName evidence="10 11">Phosphotransferase system, enzyme I</fullName>
    </alternativeName>
</protein>
<evidence type="ECO:0000259" key="12">
    <source>
        <dbReference type="Pfam" id="PF00391"/>
    </source>
</evidence>
<evidence type="ECO:0000256" key="7">
    <source>
        <dbReference type="ARBA" id="ARBA00022490"/>
    </source>
</evidence>
<evidence type="ECO:0000259" key="14">
    <source>
        <dbReference type="Pfam" id="PF05524"/>
    </source>
</evidence>
<dbReference type="InterPro" id="IPR050499">
    <property type="entry name" value="PEP-utilizing_PTS_enzyme"/>
</dbReference>
<dbReference type="GO" id="GO:0008965">
    <property type="term" value="F:phosphoenolpyruvate-protein phosphotransferase activity"/>
    <property type="evidence" value="ECO:0007669"/>
    <property type="project" value="UniProtKB-EC"/>
</dbReference>
<evidence type="ECO:0000256" key="11">
    <source>
        <dbReference type="PIRNR" id="PIRNR000732"/>
    </source>
</evidence>
<comment type="function">
    <text evidence="2 11">General (non sugar-specific) component of the phosphoenolpyruvate-dependent sugar phosphotransferase system (sugar PTS). This major carbohydrate active-transport system catalyzes the phosphorylation of incoming sugar substrates concomitantly with their translocation across the cell membrane. Enzyme I transfers the phosphoryl group from phosphoenolpyruvate (PEP) to the phosphoryl carrier protein (HPr).</text>
</comment>
<feature type="domain" description="Phosphotransferase system enzyme I N-terminal" evidence="14">
    <location>
        <begin position="2"/>
        <end position="119"/>
    </location>
</feature>
<feature type="domain" description="PEP-utilising enzyme C-terminal" evidence="13">
    <location>
        <begin position="245"/>
        <end position="532"/>
    </location>
</feature>
<sequence>MSGGLAQGEALLYCPGKLVVPDGTVEDSAAEKLNFLACVDALHKKVSARGEAARAAGETLQAEILDAHLEILEDTDSVIDPILAAIESEKKNAALAVQEVFDGIAAAFEALDDAYLRERGADMRDLKIQLLREVMGVQDAAPVRMDTPAVLVARDLTPSETAGLDSNCVLGILCEDGGRTSHTAVLANEMGIPAVMGCKGALQAAASARFVQLDGSSGYACFDPDEASIAAFAQKAARSARDDCEAYRHARTRTADGREKLLYANVASAEECRSACQNGCEGVGLFRSEFLFYQSGEQLPTEEAQYRVYAEAVRNMQGRPIIIRTFDAGGDKKIPALKLEADENPFLGYRAIRICLRERTLFKTQLRALLRAGREGTLRIMFPMIATAAELREAKEVFHEARGELLRENIPIAEHVELGIMIEVPSAVMMSDLLAREVDFFSIGTNDLTQYTLAADRGNKRVANLYSHYDPAVIRMIAHTIESAHKAGIPCGMCGEAAGDASYVPLLLGLGLDEFSVTSRAIPALRAAMARLREETCRELAARVLRLATREEVASVLTGTGED</sequence>
<evidence type="ECO:0000313" key="16">
    <source>
        <dbReference type="Proteomes" id="UP000787672"/>
    </source>
</evidence>
<keyword evidence="8 11" id="KW-0762">Sugar transport</keyword>
<dbReference type="EMBL" id="JAHLQN010000001">
    <property type="protein sequence ID" value="MBU5626756.1"/>
    <property type="molecule type" value="Genomic_DNA"/>
</dbReference>
<dbReference type="InterPro" id="IPR023151">
    <property type="entry name" value="PEP_util_CS"/>
</dbReference>
<evidence type="ECO:0000256" key="2">
    <source>
        <dbReference type="ARBA" id="ARBA00002728"/>
    </source>
</evidence>
<evidence type="ECO:0000256" key="10">
    <source>
        <dbReference type="ARBA" id="ARBA00033235"/>
    </source>
</evidence>
<name>A0ABS6FAS8_9FIRM</name>
<keyword evidence="7 11" id="KW-0963">Cytoplasm</keyword>
<dbReference type="InterPro" id="IPR000121">
    <property type="entry name" value="PEP_util_C"/>
</dbReference>
<dbReference type="Pfam" id="PF05524">
    <property type="entry name" value="PEP-utilisers_N"/>
    <property type="match status" value="1"/>
</dbReference>
<gene>
    <name evidence="15" type="primary">ptsP</name>
    <name evidence="15" type="ORF">KQI82_07490</name>
</gene>
<dbReference type="Pfam" id="PF00391">
    <property type="entry name" value="PEP-utilizers"/>
    <property type="match status" value="1"/>
</dbReference>
<evidence type="ECO:0000256" key="6">
    <source>
        <dbReference type="ARBA" id="ARBA00022448"/>
    </source>
</evidence>
<accession>A0ABS6FAS8</accession>
<evidence type="ECO:0000259" key="13">
    <source>
        <dbReference type="Pfam" id="PF02896"/>
    </source>
</evidence>
<reference evidence="15 16" key="1">
    <citation type="submission" date="2021-06" db="EMBL/GenBank/DDBJ databases">
        <authorList>
            <person name="Sun Q."/>
            <person name="Li D."/>
        </authorList>
    </citation>
    <scope>NUCLEOTIDE SEQUENCE [LARGE SCALE GENOMIC DNA]</scope>
    <source>
        <strain evidence="15 16">MSJ-2</strain>
    </source>
</reference>
<dbReference type="InterPro" id="IPR024692">
    <property type="entry name" value="PTS_EI"/>
</dbReference>
<dbReference type="InterPro" id="IPR008279">
    <property type="entry name" value="PEP-util_enz_mobile_dom"/>
</dbReference>
<comment type="caution">
    <text evidence="15">The sequence shown here is derived from an EMBL/GenBank/DDBJ whole genome shotgun (WGS) entry which is preliminary data.</text>
</comment>
<dbReference type="InterPro" id="IPR006318">
    <property type="entry name" value="PTS_EI-like"/>
</dbReference>
<dbReference type="Pfam" id="PF02896">
    <property type="entry name" value="PEP-utilizers_C"/>
    <property type="match status" value="1"/>
</dbReference>
<comment type="subcellular location">
    <subcellularLocation>
        <location evidence="3 11">Cytoplasm</location>
    </subcellularLocation>
</comment>
<keyword evidence="11 15" id="KW-0808">Transferase</keyword>
<comment type="cofactor">
    <cofactor evidence="11">
        <name>Mg(2+)</name>
        <dbReference type="ChEBI" id="CHEBI:18420"/>
    </cofactor>
</comment>
<keyword evidence="11" id="KW-0460">Magnesium</keyword>
<evidence type="ECO:0000256" key="5">
    <source>
        <dbReference type="ARBA" id="ARBA00016544"/>
    </source>
</evidence>
<dbReference type="PANTHER" id="PTHR46244:SF3">
    <property type="entry name" value="PHOSPHOENOLPYRUVATE-PROTEIN PHOSPHOTRANSFERASE"/>
    <property type="match status" value="1"/>
</dbReference>
<evidence type="ECO:0000313" key="15">
    <source>
        <dbReference type="EMBL" id="MBU5626756.1"/>
    </source>
</evidence>
<organism evidence="15 16">
    <name type="scientific">Dysosmobacter acutus</name>
    <dbReference type="NCBI Taxonomy" id="2841504"/>
    <lineage>
        <taxon>Bacteria</taxon>
        <taxon>Bacillati</taxon>
        <taxon>Bacillota</taxon>
        <taxon>Clostridia</taxon>
        <taxon>Eubacteriales</taxon>
        <taxon>Oscillospiraceae</taxon>
        <taxon>Dysosmobacter</taxon>
    </lineage>
</organism>
<comment type="similarity">
    <text evidence="11">Belongs to the PEP-utilizing enzyme family.</text>
</comment>
<dbReference type="PANTHER" id="PTHR46244">
    <property type="entry name" value="PHOSPHOENOLPYRUVATE-PROTEIN PHOSPHOTRANSFERASE"/>
    <property type="match status" value="1"/>
</dbReference>
<dbReference type="PIRSF" id="PIRSF000732">
    <property type="entry name" value="PTS_enzyme_I"/>
    <property type="match status" value="1"/>
</dbReference>
<dbReference type="EC" id="2.7.3.9" evidence="4 11"/>
<comment type="catalytic activity">
    <reaction evidence="1 11">
        <text>L-histidyl-[protein] + phosphoenolpyruvate = N(pros)-phospho-L-histidyl-[protein] + pyruvate</text>
        <dbReference type="Rhea" id="RHEA:23880"/>
        <dbReference type="Rhea" id="RHEA-COMP:9745"/>
        <dbReference type="Rhea" id="RHEA-COMP:9746"/>
        <dbReference type="ChEBI" id="CHEBI:15361"/>
        <dbReference type="ChEBI" id="CHEBI:29979"/>
        <dbReference type="ChEBI" id="CHEBI:58702"/>
        <dbReference type="ChEBI" id="CHEBI:64837"/>
        <dbReference type="EC" id="2.7.3.9"/>
    </reaction>
</comment>